<evidence type="ECO:0000313" key="15">
    <source>
        <dbReference type="Proteomes" id="UP000825935"/>
    </source>
</evidence>
<dbReference type="FunFam" id="3.90.550.50:FF:000005">
    <property type="entry name" value="Hydroxyproline O-galactosyltransferase"/>
    <property type="match status" value="1"/>
</dbReference>
<comment type="caution">
    <text evidence="14">The sequence shown here is derived from an EMBL/GenBank/DDBJ whole genome shotgun (WGS) entry which is preliminary data.</text>
</comment>
<keyword evidence="11" id="KW-0464">Manganese</keyword>
<dbReference type="PROSITE" id="PS51304">
    <property type="entry name" value="GALECTIN"/>
    <property type="match status" value="1"/>
</dbReference>
<dbReference type="GO" id="GO:0000139">
    <property type="term" value="C:Golgi membrane"/>
    <property type="evidence" value="ECO:0007669"/>
    <property type="project" value="UniProtKB-SubCell"/>
</dbReference>
<dbReference type="SMART" id="SM00908">
    <property type="entry name" value="Gal-bind_lectin"/>
    <property type="match status" value="1"/>
</dbReference>
<proteinExistence type="inferred from homology"/>
<feature type="transmembrane region" description="Helical" evidence="12">
    <location>
        <begin position="21"/>
        <end position="40"/>
    </location>
</feature>
<evidence type="ECO:0000313" key="14">
    <source>
        <dbReference type="EMBL" id="KAH7365906.1"/>
    </source>
</evidence>
<dbReference type="InterPro" id="IPR002659">
    <property type="entry name" value="Glyco_trans_31"/>
</dbReference>
<evidence type="ECO:0000256" key="4">
    <source>
        <dbReference type="ARBA" id="ARBA00022676"/>
    </source>
</evidence>
<keyword evidence="15" id="KW-1185">Reference proteome</keyword>
<keyword evidence="10 12" id="KW-0472">Membrane</keyword>
<accession>A0A8T2SR65</accession>
<dbReference type="Pfam" id="PF01762">
    <property type="entry name" value="Galactosyl_T"/>
    <property type="match status" value="1"/>
</dbReference>
<keyword evidence="6 12" id="KW-0812">Transmembrane</keyword>
<keyword evidence="9" id="KW-0333">Golgi apparatus</keyword>
<gene>
    <name evidence="14" type="ORF">KP509_18G052500</name>
</gene>
<keyword evidence="5" id="KW-0808">Transferase</keyword>
<dbReference type="Proteomes" id="UP000825935">
    <property type="component" value="Chromosome 18"/>
</dbReference>
<evidence type="ECO:0000256" key="10">
    <source>
        <dbReference type="ARBA" id="ARBA00023136"/>
    </source>
</evidence>
<comment type="subcellular location">
    <subcellularLocation>
        <location evidence="1">Golgi apparatus membrane</location>
        <topology evidence="1">Single-pass type II membrane protein</topology>
    </subcellularLocation>
</comment>
<evidence type="ECO:0000256" key="7">
    <source>
        <dbReference type="ARBA" id="ARBA00022968"/>
    </source>
</evidence>
<evidence type="ECO:0000259" key="13">
    <source>
        <dbReference type="PROSITE" id="PS51304"/>
    </source>
</evidence>
<evidence type="ECO:0000256" key="8">
    <source>
        <dbReference type="ARBA" id="ARBA00022989"/>
    </source>
</evidence>
<evidence type="ECO:0000256" key="5">
    <source>
        <dbReference type="ARBA" id="ARBA00022679"/>
    </source>
</evidence>
<dbReference type="Gene3D" id="3.90.550.50">
    <property type="match status" value="1"/>
</dbReference>
<evidence type="ECO:0000256" key="12">
    <source>
        <dbReference type="SAM" id="Phobius"/>
    </source>
</evidence>
<keyword evidence="8 12" id="KW-1133">Transmembrane helix</keyword>
<dbReference type="GO" id="GO:0030246">
    <property type="term" value="F:carbohydrate binding"/>
    <property type="evidence" value="ECO:0007669"/>
    <property type="project" value="InterPro"/>
</dbReference>
<evidence type="ECO:0000256" key="2">
    <source>
        <dbReference type="ARBA" id="ARBA00004922"/>
    </source>
</evidence>
<dbReference type="PANTHER" id="PTHR11214">
    <property type="entry name" value="BETA-1,3-N-ACETYLGLUCOSAMINYLTRANSFERASE"/>
    <property type="match status" value="1"/>
</dbReference>
<dbReference type="AlphaFoldDB" id="A0A8T2SR65"/>
<dbReference type="SUPFAM" id="SSF49899">
    <property type="entry name" value="Concanavalin A-like lectins/glucanases"/>
    <property type="match status" value="1"/>
</dbReference>
<evidence type="ECO:0000256" key="11">
    <source>
        <dbReference type="ARBA" id="ARBA00023211"/>
    </source>
</evidence>
<sequence length="704" mass="80243">MTQIGRAYGVFKSHFKWKPRLYSAQALIAFALLLFIYVSLVSPQLFRVPRSNADEEDLNDFDFKTVTSLSRPQSRELKAEPEAIVKRRNSVGVPEQSSKSEVRYSTERLIDHATEGEEDSSKIEMVTTKKLNAGDNLDFTEEEQKGKESSLIPSNHKAVKVKGLRKTANMAWKAGRRAWKELEDSSNHTNFAPPVGVKKEMECPKSIIMEGEILKETGGYMKFPCGLTIGSAIAVVGMPRGPHLESKPTIGHIGNPASTLTEVSQFMFELHGPRPSNGEDPPRILHINPRLKGDWSEKPVIELNSFSKGLWGRSQRCDGTRTQYQERVEGLLNCERWLQDDGGGDEPSWWLRRLIDRKDKPEMSWRYPFVQNRSFVMTVRAGLEGYHMSVDGKHISSFGYQAGLSELMTAAVYVGGDVDLQALIATSLPSAPPKPVSEQIFENWQQWRAPKLHDQPISLFIGVLSSSNHFAERMAIRSTWFQDRKLQTGEVVARFFVALHPDRELNMQMKKEAEYYGDMVIVPFMDEYDLVVLKTLAICEFGIHNVTANYIMKCDDDTFVRVEEVLNELKKVNESADTLYMGNMNMFHRPLRMGKWAVTFEEWPDEEYPTYANGPGYIISRSIASFIVAQNRKRAIELFKMEDVSMGLWVKQYQETHGAVKYVNVWKFFQGGCEDGYIIAHYQSPRHMLCLYKKLSTGDAHCCY</sequence>
<evidence type="ECO:0000256" key="3">
    <source>
        <dbReference type="ARBA" id="ARBA00008661"/>
    </source>
</evidence>
<dbReference type="GO" id="GO:1901137">
    <property type="term" value="P:carbohydrate derivative biosynthetic process"/>
    <property type="evidence" value="ECO:0007669"/>
    <property type="project" value="UniProtKB-ARBA"/>
</dbReference>
<dbReference type="GO" id="GO:1990714">
    <property type="term" value="F:hydroxyproline O-galactosyltransferase activity"/>
    <property type="evidence" value="ECO:0007669"/>
    <property type="project" value="TreeGrafter"/>
</dbReference>
<evidence type="ECO:0000256" key="6">
    <source>
        <dbReference type="ARBA" id="ARBA00022692"/>
    </source>
</evidence>
<dbReference type="InterPro" id="IPR013320">
    <property type="entry name" value="ConA-like_dom_sf"/>
</dbReference>
<dbReference type="InterPro" id="IPR001079">
    <property type="entry name" value="Galectin_CRD"/>
</dbReference>
<evidence type="ECO:0000256" key="1">
    <source>
        <dbReference type="ARBA" id="ARBA00004323"/>
    </source>
</evidence>
<dbReference type="Pfam" id="PF00337">
    <property type="entry name" value="Gal-bind_lectin"/>
    <property type="match status" value="1"/>
</dbReference>
<dbReference type="EMBL" id="CM035423">
    <property type="protein sequence ID" value="KAH7365906.1"/>
    <property type="molecule type" value="Genomic_DNA"/>
</dbReference>
<comment type="pathway">
    <text evidence="2">Protein modification; protein glycosylation.</text>
</comment>
<feature type="domain" description="Galectin" evidence="13">
    <location>
        <begin position="219"/>
        <end position="426"/>
    </location>
</feature>
<comment type="similarity">
    <text evidence="3">Belongs to the glycosyltransferase 31 family.</text>
</comment>
<keyword evidence="7" id="KW-0735">Signal-anchor</keyword>
<dbReference type="OrthoDB" id="2139606at2759"/>
<dbReference type="OMA" id="NGYFTAH"/>
<organism evidence="14 15">
    <name type="scientific">Ceratopteris richardii</name>
    <name type="common">Triangle waterfern</name>
    <dbReference type="NCBI Taxonomy" id="49495"/>
    <lineage>
        <taxon>Eukaryota</taxon>
        <taxon>Viridiplantae</taxon>
        <taxon>Streptophyta</taxon>
        <taxon>Embryophyta</taxon>
        <taxon>Tracheophyta</taxon>
        <taxon>Polypodiopsida</taxon>
        <taxon>Polypodiidae</taxon>
        <taxon>Polypodiales</taxon>
        <taxon>Pteridineae</taxon>
        <taxon>Pteridaceae</taxon>
        <taxon>Parkerioideae</taxon>
        <taxon>Ceratopteris</taxon>
    </lineage>
</organism>
<evidence type="ECO:0000256" key="9">
    <source>
        <dbReference type="ARBA" id="ARBA00023034"/>
    </source>
</evidence>
<dbReference type="PANTHER" id="PTHR11214:SF286">
    <property type="entry name" value="HYDROXYPROLINE O-GALACTOSYLTRANSFERASE GALT4"/>
    <property type="match status" value="1"/>
</dbReference>
<name>A0A8T2SR65_CERRI</name>
<reference evidence="14" key="1">
    <citation type="submission" date="2021-08" db="EMBL/GenBank/DDBJ databases">
        <title>WGS assembly of Ceratopteris richardii.</title>
        <authorList>
            <person name="Marchant D.B."/>
            <person name="Chen G."/>
            <person name="Jenkins J."/>
            <person name="Shu S."/>
            <person name="Leebens-Mack J."/>
            <person name="Grimwood J."/>
            <person name="Schmutz J."/>
            <person name="Soltis P."/>
            <person name="Soltis D."/>
            <person name="Chen Z.-H."/>
        </authorList>
    </citation>
    <scope>NUCLEOTIDE SEQUENCE</scope>
    <source>
        <strain evidence="14">Whitten #5841</strain>
        <tissue evidence="14">Leaf</tissue>
    </source>
</reference>
<dbReference type="Gene3D" id="2.60.120.200">
    <property type="match status" value="1"/>
</dbReference>
<protein>
    <recommendedName>
        <fullName evidence="13">Galectin domain-containing protein</fullName>
    </recommendedName>
</protein>
<keyword evidence="4" id="KW-0328">Glycosyltransferase</keyword>